<dbReference type="Proteomes" id="UP000598467">
    <property type="component" value="Unassembled WGS sequence"/>
</dbReference>
<dbReference type="EMBL" id="JABFCZ010000011">
    <property type="protein sequence ID" value="MBD1546880.1"/>
    <property type="molecule type" value="Genomic_DNA"/>
</dbReference>
<name>A0A926S659_9HYPH</name>
<dbReference type="InterPro" id="IPR007712">
    <property type="entry name" value="RelE/ParE_toxin"/>
</dbReference>
<accession>A0A926S659</accession>
<evidence type="ECO:0000313" key="3">
    <source>
        <dbReference type="Proteomes" id="UP000598467"/>
    </source>
</evidence>
<gene>
    <name evidence="2" type="ORF">HK439_11445</name>
</gene>
<sequence length="90" mass="10253">MLTLRSEAKYLRAHSPKAAQDFLVVIQEARRNLLRFPDLGNDWRSLPIPGARTLVAGDYLLDYVCSDDLIEVISIRHGRQHPLTPDPDDE</sequence>
<comment type="caution">
    <text evidence="2">The sequence shown here is derived from an EMBL/GenBank/DDBJ whole genome shotgun (WGS) entry which is preliminary data.</text>
</comment>
<dbReference type="Pfam" id="PF05016">
    <property type="entry name" value="ParE_toxin"/>
    <property type="match status" value="1"/>
</dbReference>
<reference evidence="2" key="1">
    <citation type="submission" date="2020-05" db="EMBL/GenBank/DDBJ databases">
        <title>Identification of trans-AT polyketide cluster in two marine bacteria, producers of a novel glutaramide-containing polyketide sesbanimide D and analogs.</title>
        <authorList>
            <person name="Kacar D."/>
            <person name="Rodriguez P."/>
            <person name="Canedo L."/>
            <person name="Gonzalez E."/>
            <person name="Galan B."/>
            <person name="De La Calle F."/>
            <person name="Garcia J.L."/>
        </authorList>
    </citation>
    <scope>NUCLEOTIDE SEQUENCE</scope>
    <source>
        <strain evidence="2">PHM038</strain>
    </source>
</reference>
<evidence type="ECO:0000256" key="1">
    <source>
        <dbReference type="ARBA" id="ARBA00022649"/>
    </source>
</evidence>
<proteinExistence type="predicted"/>
<keyword evidence="1" id="KW-1277">Toxin-antitoxin system</keyword>
<dbReference type="InterPro" id="IPR035093">
    <property type="entry name" value="RelE/ParE_toxin_dom_sf"/>
</dbReference>
<evidence type="ECO:0000313" key="2">
    <source>
        <dbReference type="EMBL" id="MBD1546880.1"/>
    </source>
</evidence>
<dbReference type="Gene3D" id="3.30.2310.20">
    <property type="entry name" value="RelE-like"/>
    <property type="match status" value="1"/>
</dbReference>
<protein>
    <submittedName>
        <fullName evidence="2">Type II toxin-antitoxin system RelE/ParE family toxin</fullName>
    </submittedName>
</protein>
<dbReference type="AlphaFoldDB" id="A0A926S659"/>
<organism evidence="2 3">
    <name type="scientific">Roseibium aggregatum</name>
    <dbReference type="NCBI Taxonomy" id="187304"/>
    <lineage>
        <taxon>Bacteria</taxon>
        <taxon>Pseudomonadati</taxon>
        <taxon>Pseudomonadota</taxon>
        <taxon>Alphaproteobacteria</taxon>
        <taxon>Hyphomicrobiales</taxon>
        <taxon>Stappiaceae</taxon>
        <taxon>Roseibium</taxon>
    </lineage>
</organism>